<keyword evidence="2" id="KW-1185">Reference proteome</keyword>
<proteinExistence type="predicted"/>
<gene>
    <name evidence="1" type="ORF">O181_034885</name>
</gene>
<organism evidence="1 2">
    <name type="scientific">Austropuccinia psidii MF-1</name>
    <dbReference type="NCBI Taxonomy" id="1389203"/>
    <lineage>
        <taxon>Eukaryota</taxon>
        <taxon>Fungi</taxon>
        <taxon>Dikarya</taxon>
        <taxon>Basidiomycota</taxon>
        <taxon>Pucciniomycotina</taxon>
        <taxon>Pucciniomycetes</taxon>
        <taxon>Pucciniales</taxon>
        <taxon>Sphaerophragmiaceae</taxon>
        <taxon>Austropuccinia</taxon>
    </lineage>
</organism>
<evidence type="ECO:0000313" key="2">
    <source>
        <dbReference type="Proteomes" id="UP000765509"/>
    </source>
</evidence>
<dbReference type="AlphaFoldDB" id="A0A9Q3D5W0"/>
<reference evidence="1" key="1">
    <citation type="submission" date="2021-03" db="EMBL/GenBank/DDBJ databases">
        <title>Draft genome sequence of rust myrtle Austropuccinia psidii MF-1, a brazilian biotype.</title>
        <authorList>
            <person name="Quecine M.C."/>
            <person name="Pachon D.M.R."/>
            <person name="Bonatelli M.L."/>
            <person name="Correr F.H."/>
            <person name="Franceschini L.M."/>
            <person name="Leite T.F."/>
            <person name="Margarido G.R.A."/>
            <person name="Almeida C.A."/>
            <person name="Ferrarezi J.A."/>
            <person name="Labate C.A."/>
        </authorList>
    </citation>
    <scope>NUCLEOTIDE SEQUENCE</scope>
    <source>
        <strain evidence="1">MF-1</strain>
    </source>
</reference>
<dbReference type="OrthoDB" id="413361at2759"/>
<evidence type="ECO:0000313" key="1">
    <source>
        <dbReference type="EMBL" id="MBW0495170.1"/>
    </source>
</evidence>
<comment type="caution">
    <text evidence="1">The sequence shown here is derived from an EMBL/GenBank/DDBJ whole genome shotgun (WGS) entry which is preliminary data.</text>
</comment>
<name>A0A9Q3D5W0_9BASI</name>
<dbReference type="EMBL" id="AVOT02012948">
    <property type="protein sequence ID" value="MBW0495170.1"/>
    <property type="molecule type" value="Genomic_DNA"/>
</dbReference>
<accession>A0A9Q3D5W0</accession>
<sequence length="170" mass="19628">MGGEFINDEFKKVSNENGFAHVTSPPNYCVLKLNDKKVSITRNIIFFENYFLSLKNTPKSDEDTLFYSDKIVHIDNDEKFFDFKEQLEDEYSNRHIPPEEEAIQSSANLSMEESNEEIIAAHSKKRIKVTGPRHPTLISPSIREENILPYCRQHKALMTLSNKSNPASFK</sequence>
<protein>
    <submittedName>
        <fullName evidence="1">Uncharacterized protein</fullName>
    </submittedName>
</protein>
<dbReference type="Proteomes" id="UP000765509">
    <property type="component" value="Unassembled WGS sequence"/>
</dbReference>